<dbReference type="InterPro" id="IPR036621">
    <property type="entry name" value="Anticodon-bd_dom_sf"/>
</dbReference>
<dbReference type="SUPFAM" id="SSF55826">
    <property type="entry name" value="YbaK/ProRS associated domain"/>
    <property type="match status" value="1"/>
</dbReference>
<dbReference type="AlphaFoldDB" id="A0A4Z0W2B5"/>
<comment type="function">
    <text evidence="10 12">Catalyzes the attachment of proline to tRNA(Pro) in a two-step reaction: proline is first activated by ATP to form Pro-AMP and then transferred to the acceptor end of tRNA(Pro). As ProRS can inadvertently accommodate and process non-cognate amino acids such as alanine and cysteine, to avoid such errors it has two additional distinct editing activities against alanine. One activity is designated as 'pretransfer' editing and involves the tRNA(Pro)-independent hydrolysis of activated Ala-AMP. The other activity is designated 'posttransfer' editing and involves deacylation of mischarged Ala-tRNA(Pro). The misacylated Cys-tRNA(Pro) is not edited by ProRS.</text>
</comment>
<dbReference type="FunFam" id="3.30.930.10:FF:000065">
    <property type="entry name" value="Proline--tRNA ligase"/>
    <property type="match status" value="1"/>
</dbReference>
<evidence type="ECO:0000256" key="6">
    <source>
        <dbReference type="ARBA" id="ARBA00022840"/>
    </source>
</evidence>
<evidence type="ECO:0000256" key="4">
    <source>
        <dbReference type="ARBA" id="ARBA00022598"/>
    </source>
</evidence>
<evidence type="ECO:0000256" key="9">
    <source>
        <dbReference type="ARBA" id="ARBA00047671"/>
    </source>
</evidence>
<dbReference type="GO" id="GO:0006433">
    <property type="term" value="P:prolyl-tRNA aminoacylation"/>
    <property type="evidence" value="ECO:0007669"/>
    <property type="project" value="UniProtKB-UniRule"/>
</dbReference>
<keyword evidence="7 12" id="KW-0648">Protein biosynthesis</keyword>
<dbReference type="InterPro" id="IPR004154">
    <property type="entry name" value="Anticodon-bd"/>
</dbReference>
<dbReference type="HAMAP" id="MF_01569">
    <property type="entry name" value="Pro_tRNA_synth_type1"/>
    <property type="match status" value="1"/>
</dbReference>
<dbReference type="InterPro" id="IPR002316">
    <property type="entry name" value="Pro-tRNA-ligase_IIa"/>
</dbReference>
<sequence length="577" mass="66571">MKFSRLYAPTLKETPADSDIKSQELLIRGGFIRKAASGIYSYLPLGWKVVRNIEKIVREEMEKIEAQEILLPVIQSSDIWKESERWFDYGPEMMKFEDRHGREFALGPTHEEMITSTIKNELNSYKQLPMNLYQITTKYRDEIRPRFGVLRAREFIMKDGYSFHKTDESLNETYQDYYKAYEKILERMNAKYVVVEADNGTMGGNESHEFQILAENGESIIVYCEECGYSATIEKATSNEVFSYEEEELKDKEIVSTPNVKTIDEVSEFLNLPKEKIVKSILLRGRDKDILALIRGDQTINISKLRNLIGDQTIQMFEPEEVKKEYGIETGFIGPIDIKDVYIIADQSLKGIKNFVVGSMKKDFHIINVNVDRDFKIEEFADIREVKSGEKCPNCSSKINFKKGIEVGQVFKLGTKYSEKLNATFTDQDGKNKPFKMGCYGWGISRTLGAIVEQFHDENGMIWPLSLAPFQIEIIQITDKDKEIVETSNEIYEMLKENYDVVLDDRKVSAGFKFKDSDLIGVPLKVVIGKTLKEGKIELKLRGQKNGELVSIEKKILEEKIKEKLEEYNNYIKDFGK</sequence>
<comment type="subunit">
    <text evidence="2 12">Homodimer.</text>
</comment>
<dbReference type="SUPFAM" id="SSF52954">
    <property type="entry name" value="Class II aaRS ABD-related"/>
    <property type="match status" value="1"/>
</dbReference>
<comment type="caution">
    <text evidence="14">The sequence shown here is derived from an EMBL/GenBank/DDBJ whole genome shotgun (WGS) entry which is preliminary data.</text>
</comment>
<dbReference type="CDD" id="cd00861">
    <property type="entry name" value="ProRS_anticodon_short"/>
    <property type="match status" value="1"/>
</dbReference>
<evidence type="ECO:0000313" key="14">
    <source>
        <dbReference type="EMBL" id="TGG89193.1"/>
    </source>
</evidence>
<accession>A0A4Z0W2B5</accession>
<dbReference type="OrthoDB" id="9809052at2"/>
<dbReference type="NCBIfam" id="NF006625">
    <property type="entry name" value="PRK09194.1"/>
    <property type="match status" value="1"/>
</dbReference>
<dbReference type="EMBL" id="SRME01000001">
    <property type="protein sequence ID" value="TGG89193.1"/>
    <property type="molecule type" value="Genomic_DNA"/>
</dbReference>
<gene>
    <name evidence="12" type="primary">proS</name>
    <name evidence="14" type="ORF">E4650_03095</name>
</gene>
<dbReference type="InterPro" id="IPR007214">
    <property type="entry name" value="YbaK/aa-tRNA-synth-assoc-dom"/>
</dbReference>
<dbReference type="GO" id="GO:0004827">
    <property type="term" value="F:proline-tRNA ligase activity"/>
    <property type="evidence" value="ECO:0007669"/>
    <property type="project" value="UniProtKB-UniRule"/>
</dbReference>
<evidence type="ECO:0000259" key="13">
    <source>
        <dbReference type="PROSITE" id="PS50862"/>
    </source>
</evidence>
<dbReference type="NCBIfam" id="TIGR00409">
    <property type="entry name" value="proS_fam_II"/>
    <property type="match status" value="1"/>
</dbReference>
<dbReference type="CDD" id="cd00779">
    <property type="entry name" value="ProRS_core_prok"/>
    <property type="match status" value="1"/>
</dbReference>
<dbReference type="InterPro" id="IPR045864">
    <property type="entry name" value="aa-tRNA-synth_II/BPL/LPL"/>
</dbReference>
<comment type="catalytic activity">
    <reaction evidence="9 12">
        <text>tRNA(Pro) + L-proline + ATP = L-prolyl-tRNA(Pro) + AMP + diphosphate</text>
        <dbReference type="Rhea" id="RHEA:14305"/>
        <dbReference type="Rhea" id="RHEA-COMP:9700"/>
        <dbReference type="Rhea" id="RHEA-COMP:9702"/>
        <dbReference type="ChEBI" id="CHEBI:30616"/>
        <dbReference type="ChEBI" id="CHEBI:33019"/>
        <dbReference type="ChEBI" id="CHEBI:60039"/>
        <dbReference type="ChEBI" id="CHEBI:78442"/>
        <dbReference type="ChEBI" id="CHEBI:78532"/>
        <dbReference type="ChEBI" id="CHEBI:456215"/>
        <dbReference type="EC" id="6.1.1.15"/>
    </reaction>
</comment>
<feature type="domain" description="Aminoacyl-transfer RNA synthetases class-II family profile" evidence="13">
    <location>
        <begin position="33"/>
        <end position="464"/>
    </location>
</feature>
<proteinExistence type="inferred from homology"/>
<evidence type="ECO:0000256" key="12">
    <source>
        <dbReference type="HAMAP-Rule" id="MF_01569"/>
    </source>
</evidence>
<dbReference type="Pfam" id="PF03129">
    <property type="entry name" value="HGTP_anticodon"/>
    <property type="match status" value="1"/>
</dbReference>
<evidence type="ECO:0000256" key="11">
    <source>
        <dbReference type="ARBA" id="ARBA00060755"/>
    </source>
</evidence>
<dbReference type="Pfam" id="PF04073">
    <property type="entry name" value="tRNA_edit"/>
    <property type="match status" value="1"/>
</dbReference>
<keyword evidence="4 12" id="KW-0436">Ligase</keyword>
<dbReference type="FunFam" id="3.30.930.10:FF:000066">
    <property type="entry name" value="Proline--tRNA ligase"/>
    <property type="match status" value="1"/>
</dbReference>
<dbReference type="Gene3D" id="3.30.930.10">
    <property type="entry name" value="Bira Bifunctional Protein, Domain 2"/>
    <property type="match status" value="2"/>
</dbReference>
<dbReference type="InterPro" id="IPR033730">
    <property type="entry name" value="ProRS_core_prok"/>
</dbReference>
<evidence type="ECO:0000256" key="2">
    <source>
        <dbReference type="ARBA" id="ARBA00011738"/>
    </source>
</evidence>
<organism evidence="14 15">
    <name type="scientific">Geotoga petraea</name>
    <dbReference type="NCBI Taxonomy" id="28234"/>
    <lineage>
        <taxon>Bacteria</taxon>
        <taxon>Thermotogati</taxon>
        <taxon>Thermotogota</taxon>
        <taxon>Thermotogae</taxon>
        <taxon>Petrotogales</taxon>
        <taxon>Petrotogaceae</taxon>
        <taxon>Geotoga</taxon>
    </lineage>
</organism>
<dbReference type="RefSeq" id="WP_135402604.1">
    <property type="nucleotide sequence ID" value="NZ_SRME01000001.1"/>
</dbReference>
<dbReference type="InterPro" id="IPR004500">
    <property type="entry name" value="Pro-tRNA-synth_IIa_bac-type"/>
</dbReference>
<dbReference type="EC" id="6.1.1.15" evidence="12"/>
<dbReference type="InterPro" id="IPR050062">
    <property type="entry name" value="Pro-tRNA_synthetase"/>
</dbReference>
<dbReference type="Proteomes" id="UP000297288">
    <property type="component" value="Unassembled WGS sequence"/>
</dbReference>
<dbReference type="SUPFAM" id="SSF55681">
    <property type="entry name" value="Class II aaRS and biotin synthetases"/>
    <property type="match status" value="1"/>
</dbReference>
<evidence type="ECO:0000256" key="3">
    <source>
        <dbReference type="ARBA" id="ARBA00022490"/>
    </source>
</evidence>
<dbReference type="InterPro" id="IPR002314">
    <property type="entry name" value="aa-tRNA-synt_IIb"/>
</dbReference>
<keyword evidence="3 12" id="KW-0963">Cytoplasm</keyword>
<comment type="subcellular location">
    <subcellularLocation>
        <location evidence="1 12">Cytoplasm</location>
    </subcellularLocation>
</comment>
<evidence type="ECO:0000256" key="8">
    <source>
        <dbReference type="ARBA" id="ARBA00023146"/>
    </source>
</evidence>
<evidence type="ECO:0000256" key="7">
    <source>
        <dbReference type="ARBA" id="ARBA00022917"/>
    </source>
</evidence>
<keyword evidence="8 12" id="KW-0030">Aminoacyl-tRNA synthetase</keyword>
<keyword evidence="5 12" id="KW-0547">Nucleotide-binding</keyword>
<dbReference type="GO" id="GO:0005524">
    <property type="term" value="F:ATP binding"/>
    <property type="evidence" value="ECO:0007669"/>
    <property type="project" value="UniProtKB-UniRule"/>
</dbReference>
<protein>
    <recommendedName>
        <fullName evidence="12">Proline--tRNA ligase</fullName>
        <ecNumber evidence="12">6.1.1.15</ecNumber>
    </recommendedName>
    <alternativeName>
        <fullName evidence="12">Prolyl-tRNA synthetase</fullName>
        <shortName evidence="12">ProRS</shortName>
    </alternativeName>
</protein>
<dbReference type="InterPro" id="IPR044140">
    <property type="entry name" value="ProRS_anticodon_short"/>
</dbReference>
<evidence type="ECO:0000256" key="1">
    <source>
        <dbReference type="ARBA" id="ARBA00004496"/>
    </source>
</evidence>
<keyword evidence="6 12" id="KW-0067">ATP-binding</keyword>
<evidence type="ECO:0000313" key="15">
    <source>
        <dbReference type="Proteomes" id="UP000297288"/>
    </source>
</evidence>
<dbReference type="PANTHER" id="PTHR42753:SF2">
    <property type="entry name" value="PROLINE--TRNA LIGASE"/>
    <property type="match status" value="1"/>
</dbReference>
<dbReference type="Gene3D" id="3.40.50.800">
    <property type="entry name" value="Anticodon-binding domain"/>
    <property type="match status" value="1"/>
</dbReference>
<dbReference type="InterPro" id="IPR006195">
    <property type="entry name" value="aa-tRNA-synth_II"/>
</dbReference>
<comment type="domain">
    <text evidence="12">Consists of three domains: the N-terminal catalytic domain, the editing domain and the C-terminal anticodon-binding domain.</text>
</comment>
<evidence type="ECO:0000256" key="10">
    <source>
        <dbReference type="ARBA" id="ARBA00053664"/>
    </source>
</evidence>
<dbReference type="Pfam" id="PF00587">
    <property type="entry name" value="tRNA-synt_2b"/>
    <property type="match status" value="1"/>
</dbReference>
<name>A0A4Z0W2B5_9BACT</name>
<dbReference type="PRINTS" id="PR01046">
    <property type="entry name" value="TRNASYNTHPRO"/>
</dbReference>
<dbReference type="InterPro" id="IPR036754">
    <property type="entry name" value="YbaK/aa-tRNA-synt-asso_dom_sf"/>
</dbReference>
<dbReference type="GO" id="GO:0002161">
    <property type="term" value="F:aminoacyl-tRNA deacylase activity"/>
    <property type="evidence" value="ECO:0007669"/>
    <property type="project" value="InterPro"/>
</dbReference>
<dbReference type="InterPro" id="IPR023717">
    <property type="entry name" value="Pro-tRNA-Synthase_IIa_type1"/>
</dbReference>
<dbReference type="PROSITE" id="PS50862">
    <property type="entry name" value="AA_TRNA_LIGASE_II"/>
    <property type="match status" value="1"/>
</dbReference>
<dbReference type="CDD" id="cd04334">
    <property type="entry name" value="ProRS-INS"/>
    <property type="match status" value="1"/>
</dbReference>
<reference evidence="14 15" key="1">
    <citation type="submission" date="2019-04" db="EMBL/GenBank/DDBJ databases">
        <title>Draft genome sequence data and analysis of a Fermenting Bacterium, Geotoga petraea strain HO-Geo1, isolated from heavy-oil petroleum reservoir in Russia.</title>
        <authorList>
            <person name="Grouzdev D.S."/>
            <person name="Semenova E.M."/>
            <person name="Sokolova D.S."/>
            <person name="Tourova T.P."/>
            <person name="Poltaraus A.B."/>
            <person name="Nazina T.N."/>
        </authorList>
    </citation>
    <scope>NUCLEOTIDE SEQUENCE [LARGE SCALE GENOMIC DNA]</scope>
    <source>
        <strain evidence="14 15">HO-Geo1</strain>
    </source>
</reference>
<evidence type="ECO:0000256" key="5">
    <source>
        <dbReference type="ARBA" id="ARBA00022741"/>
    </source>
</evidence>
<comment type="similarity">
    <text evidence="11 12">Belongs to the class-II aminoacyl-tRNA synthetase family. ProS type 1 subfamily.</text>
</comment>
<dbReference type="GO" id="GO:0005829">
    <property type="term" value="C:cytosol"/>
    <property type="evidence" value="ECO:0007669"/>
    <property type="project" value="TreeGrafter"/>
</dbReference>
<dbReference type="PANTHER" id="PTHR42753">
    <property type="entry name" value="MITOCHONDRIAL RIBOSOME PROTEIN L39/PROLYL-TRNA LIGASE FAMILY MEMBER"/>
    <property type="match status" value="1"/>
</dbReference>